<evidence type="ECO:0000256" key="1">
    <source>
        <dbReference type="ARBA" id="ARBA00011046"/>
    </source>
</evidence>
<dbReference type="GO" id="GO:0003677">
    <property type="term" value="F:DNA binding"/>
    <property type="evidence" value="ECO:0007669"/>
    <property type="project" value="UniProtKB-KW"/>
</dbReference>
<dbReference type="PATRIC" id="fig|926562.3.peg.1471"/>
<keyword evidence="6" id="KW-1185">Reference proteome</keyword>
<dbReference type="InterPro" id="IPR036388">
    <property type="entry name" value="WH-like_DNA-bd_sf"/>
</dbReference>
<keyword evidence="4" id="KW-0804">Transcription</keyword>
<proteinExistence type="inferred from homology"/>
<keyword evidence="2" id="KW-0805">Transcription regulation</keyword>
<dbReference type="EMBL" id="CP003156">
    <property type="protein sequence ID" value="AEV32457.1"/>
    <property type="molecule type" value="Genomic_DNA"/>
</dbReference>
<organism evidence="5 6">
    <name type="scientific">Owenweeksia hongkongensis (strain DSM 17368 / CIP 108786 / JCM 12287 / NRRL B-23963 / UST20020801)</name>
    <dbReference type="NCBI Taxonomy" id="926562"/>
    <lineage>
        <taxon>Bacteria</taxon>
        <taxon>Pseudomonadati</taxon>
        <taxon>Bacteroidota</taxon>
        <taxon>Flavobacteriia</taxon>
        <taxon>Flavobacteriales</taxon>
        <taxon>Owenweeksiaceae</taxon>
        <taxon>Owenweeksia</taxon>
    </lineage>
</organism>
<dbReference type="Gene3D" id="1.10.4040.10">
    <property type="entry name" value="Penicillinase repressor domain"/>
    <property type="match status" value="1"/>
</dbReference>
<evidence type="ECO:0000313" key="6">
    <source>
        <dbReference type="Proteomes" id="UP000005631"/>
    </source>
</evidence>
<keyword evidence="3" id="KW-0238">DNA-binding</keyword>
<dbReference type="HOGENOM" id="CLU_119090_4_0_10"/>
<dbReference type="InterPro" id="IPR036390">
    <property type="entry name" value="WH_DNA-bd_sf"/>
</dbReference>
<dbReference type="GO" id="GO:0045892">
    <property type="term" value="P:negative regulation of DNA-templated transcription"/>
    <property type="evidence" value="ECO:0007669"/>
    <property type="project" value="InterPro"/>
</dbReference>
<dbReference type="STRING" id="926562.Oweho_1461"/>
<dbReference type="eggNOG" id="COG3682">
    <property type="taxonomic scope" value="Bacteria"/>
</dbReference>
<dbReference type="SUPFAM" id="SSF46785">
    <property type="entry name" value="Winged helix' DNA-binding domain"/>
    <property type="match status" value="1"/>
</dbReference>
<dbReference type="RefSeq" id="WP_014201813.1">
    <property type="nucleotide sequence ID" value="NC_016599.1"/>
</dbReference>
<dbReference type="Gene3D" id="1.10.10.10">
    <property type="entry name" value="Winged helix-like DNA-binding domain superfamily/Winged helix DNA-binding domain"/>
    <property type="match status" value="1"/>
</dbReference>
<evidence type="ECO:0000256" key="3">
    <source>
        <dbReference type="ARBA" id="ARBA00023125"/>
    </source>
</evidence>
<evidence type="ECO:0000256" key="4">
    <source>
        <dbReference type="ARBA" id="ARBA00023163"/>
    </source>
</evidence>
<accession>G8R889</accession>
<protein>
    <submittedName>
        <fullName evidence="5">Putative transcriptional regulator</fullName>
    </submittedName>
</protein>
<dbReference type="KEGG" id="oho:Oweho_1461"/>
<evidence type="ECO:0000313" key="5">
    <source>
        <dbReference type="EMBL" id="AEV32457.1"/>
    </source>
</evidence>
<dbReference type="OrthoDB" id="1098508at2"/>
<gene>
    <name evidence="5" type="ordered locus">Oweho_1461</name>
</gene>
<sequence>MEIKELTKAEEEIMQILWELDGGFVKDIIAEISEPKPAYNTVSTIVRILVQKEMVDHTSHGKSHRYHPLITKEEYSKYKMDNLMSGYFEGSFSNMVSFFVKKKQLNTKELDDILKIIENNKES</sequence>
<evidence type="ECO:0000256" key="2">
    <source>
        <dbReference type="ARBA" id="ARBA00023015"/>
    </source>
</evidence>
<dbReference type="Proteomes" id="UP000005631">
    <property type="component" value="Chromosome"/>
</dbReference>
<dbReference type="InterPro" id="IPR005650">
    <property type="entry name" value="BlaI_family"/>
</dbReference>
<dbReference type="AlphaFoldDB" id="G8R889"/>
<dbReference type="PIRSF" id="PIRSF019455">
    <property type="entry name" value="CopR_AtkY"/>
    <property type="match status" value="1"/>
</dbReference>
<comment type="similarity">
    <text evidence="1">Belongs to the BlaI transcriptional regulatory family.</text>
</comment>
<name>G8R889_OWEHD</name>
<dbReference type="Pfam" id="PF03965">
    <property type="entry name" value="Penicillinase_R"/>
    <property type="match status" value="1"/>
</dbReference>
<reference evidence="5 6" key="1">
    <citation type="journal article" date="2012" name="Stand. Genomic Sci.">
        <title>Genome sequence of the orange-pigmented seawater bacterium Owenweeksia hongkongensis type strain (UST20020801(T)).</title>
        <authorList>
            <person name="Riedel T."/>
            <person name="Held B."/>
            <person name="Nolan M."/>
            <person name="Lucas S."/>
            <person name="Lapidus A."/>
            <person name="Tice H."/>
            <person name="Del Rio T.G."/>
            <person name="Cheng J.F."/>
            <person name="Han C."/>
            <person name="Tapia R."/>
            <person name="Goodwin L.A."/>
            <person name="Pitluck S."/>
            <person name="Liolios K."/>
            <person name="Mavromatis K."/>
            <person name="Pagani I."/>
            <person name="Ivanova N."/>
            <person name="Mikhailova N."/>
            <person name="Pati A."/>
            <person name="Chen A."/>
            <person name="Palaniappan K."/>
            <person name="Rohde M."/>
            <person name="Tindall B.J."/>
            <person name="Detter J.C."/>
            <person name="Goker M."/>
            <person name="Woyke T."/>
            <person name="Bristow J."/>
            <person name="Eisen J.A."/>
            <person name="Markowitz V."/>
            <person name="Hugenholtz P."/>
            <person name="Klenk H.P."/>
            <person name="Kyrpides N.C."/>
        </authorList>
    </citation>
    <scope>NUCLEOTIDE SEQUENCE</scope>
    <source>
        <strain evidence="6">DSM 17368 / JCM 12287 / NRRL B-23963</strain>
    </source>
</reference>